<evidence type="ECO:0000313" key="3">
    <source>
        <dbReference type="EMBL" id="ADL08262.1"/>
    </source>
</evidence>
<dbReference type="Pfam" id="PF02811">
    <property type="entry name" value="PHP"/>
    <property type="match status" value="1"/>
</dbReference>
<dbReference type="CDD" id="cd07438">
    <property type="entry name" value="PHP_HisPPase_AMP"/>
    <property type="match status" value="1"/>
</dbReference>
<feature type="coiled-coil region" evidence="1">
    <location>
        <begin position="93"/>
        <end position="120"/>
    </location>
</feature>
<sequence length="286" mass="32549">MNTTFNGEWKSDDIKADLHIHTTASDGTWRPKTLLKKLISAGIKLFAVTDHDTTENLAETAALAKEYGLKFINGVEVNTTYNNHNYHILGLGIQPENEELQRLLKRNRQLMEEKDDESIKYLERKYPIVCFDEYKEYKNNPDRGGWKALNYLIDKKLCRSYKDFFSLFGDWGNPFEKLEFVSPGEAIKAICMAGGVPVLAHPGASFYDKDYKALITFMIGEGIRGIECYHPENSPEITRYCLEICKSNNLLVTGGSDCHGEFVASRCLGVPDIRFSQLRLDGVHIY</sequence>
<keyword evidence="1" id="KW-0175">Coiled coil</keyword>
<dbReference type="eggNOG" id="COG0613">
    <property type="taxonomic scope" value="Bacteria"/>
</dbReference>
<dbReference type="OrthoDB" id="9804333at2"/>
<dbReference type="Proteomes" id="UP000000272">
    <property type="component" value="Chromosome"/>
</dbReference>
<dbReference type="EMBL" id="CP002131">
    <property type="protein sequence ID" value="ADL08262.1"/>
    <property type="molecule type" value="Genomic_DNA"/>
</dbReference>
<dbReference type="GO" id="GO:0035312">
    <property type="term" value="F:5'-3' DNA exonuclease activity"/>
    <property type="evidence" value="ECO:0007669"/>
    <property type="project" value="TreeGrafter"/>
</dbReference>
<gene>
    <name evidence="3" type="ordered locus">Toce_1514</name>
</gene>
<protein>
    <submittedName>
        <fullName evidence="3">PHP domain protein</fullName>
    </submittedName>
</protein>
<dbReference type="InterPro" id="IPR003141">
    <property type="entry name" value="Pol/His_phosphatase_N"/>
</dbReference>
<dbReference type="KEGG" id="toc:Toce_1514"/>
<proteinExistence type="predicted"/>
<dbReference type="InterPro" id="IPR052018">
    <property type="entry name" value="PHP_domain"/>
</dbReference>
<accession>D9RY38</accession>
<dbReference type="SUPFAM" id="SSF89550">
    <property type="entry name" value="PHP domain-like"/>
    <property type="match status" value="1"/>
</dbReference>
<name>D9RY38_THEOJ</name>
<evidence type="ECO:0000259" key="2">
    <source>
        <dbReference type="SMART" id="SM00481"/>
    </source>
</evidence>
<dbReference type="GO" id="GO:0004534">
    <property type="term" value="F:5'-3' RNA exonuclease activity"/>
    <property type="evidence" value="ECO:0007669"/>
    <property type="project" value="TreeGrafter"/>
</dbReference>
<organism evidence="3 4">
    <name type="scientific">Thermosediminibacter oceani (strain ATCC BAA-1034 / DSM 16646 / JW/IW-1228P)</name>
    <dbReference type="NCBI Taxonomy" id="555079"/>
    <lineage>
        <taxon>Bacteria</taxon>
        <taxon>Bacillati</taxon>
        <taxon>Bacillota</taxon>
        <taxon>Clostridia</taxon>
        <taxon>Thermosediminibacterales</taxon>
        <taxon>Thermosediminibacteraceae</taxon>
        <taxon>Thermosediminibacter</taxon>
    </lineage>
</organism>
<dbReference type="InterPro" id="IPR016195">
    <property type="entry name" value="Pol/histidinol_Pase-like"/>
</dbReference>
<evidence type="ECO:0000313" key="4">
    <source>
        <dbReference type="Proteomes" id="UP000000272"/>
    </source>
</evidence>
<dbReference type="PANTHER" id="PTHR42924">
    <property type="entry name" value="EXONUCLEASE"/>
    <property type="match status" value="1"/>
</dbReference>
<dbReference type="RefSeq" id="WP_013276292.1">
    <property type="nucleotide sequence ID" value="NC_014377.1"/>
</dbReference>
<dbReference type="Gene3D" id="1.10.150.650">
    <property type="match status" value="1"/>
</dbReference>
<dbReference type="AlphaFoldDB" id="D9RY38"/>
<evidence type="ECO:0000256" key="1">
    <source>
        <dbReference type="SAM" id="Coils"/>
    </source>
</evidence>
<dbReference type="PANTHER" id="PTHR42924:SF3">
    <property type="entry name" value="POLYMERASE_HISTIDINOL PHOSPHATASE N-TERMINAL DOMAIN-CONTAINING PROTEIN"/>
    <property type="match status" value="1"/>
</dbReference>
<reference evidence="3 4" key="1">
    <citation type="journal article" date="2010" name="Stand. Genomic Sci.">
        <title>Complete genome sequence of Thermosediminibacter oceani type strain (JW/IW-1228P).</title>
        <authorList>
            <person name="Pitluck S."/>
            <person name="Yasawong M."/>
            <person name="Munk C."/>
            <person name="Nolan M."/>
            <person name="Lapidus A."/>
            <person name="Lucas S."/>
            <person name="Glavina Del Rio T."/>
            <person name="Tice H."/>
            <person name="Cheng J.F."/>
            <person name="Bruce D."/>
            <person name="Detter C."/>
            <person name="Tapia R."/>
            <person name="Han C."/>
            <person name="Goodwin L."/>
            <person name="Liolios K."/>
            <person name="Ivanova N."/>
            <person name="Mavromatis K."/>
            <person name="Mikhailova N."/>
            <person name="Pati A."/>
            <person name="Chen A."/>
            <person name="Palaniappan K."/>
            <person name="Land M."/>
            <person name="Hauser L."/>
            <person name="Chang Y.J."/>
            <person name="Jeffries C.D."/>
            <person name="Rohde M."/>
            <person name="Spring S."/>
            <person name="Sikorski J."/>
            <person name="Goker M."/>
            <person name="Woyke T."/>
            <person name="Bristow J."/>
            <person name="Eisen J.A."/>
            <person name="Markowitz V."/>
            <person name="Hugenholtz P."/>
            <person name="Kyrpides N.C."/>
            <person name="Klenk H.P."/>
        </authorList>
    </citation>
    <scope>NUCLEOTIDE SEQUENCE [LARGE SCALE GENOMIC DNA]</scope>
    <source>
        <strain evidence="4">ATCC BAA-1034 / DSM 16646 / JW/IW-1228P</strain>
    </source>
</reference>
<dbReference type="InterPro" id="IPR004013">
    <property type="entry name" value="PHP_dom"/>
</dbReference>
<dbReference type="Gene3D" id="3.20.20.140">
    <property type="entry name" value="Metal-dependent hydrolases"/>
    <property type="match status" value="1"/>
</dbReference>
<dbReference type="STRING" id="555079.Toce_1514"/>
<feature type="domain" description="Polymerase/histidinol phosphatase N-terminal" evidence="2">
    <location>
        <begin position="16"/>
        <end position="81"/>
    </location>
</feature>
<dbReference type="SMART" id="SM00481">
    <property type="entry name" value="POLIIIAc"/>
    <property type="match status" value="1"/>
</dbReference>
<keyword evidence="4" id="KW-1185">Reference proteome</keyword>
<dbReference type="HOGENOM" id="CLU_067347_1_0_9"/>